<protein>
    <submittedName>
        <fullName evidence="2">Uncharacterized protein</fullName>
    </submittedName>
</protein>
<dbReference type="CDD" id="cd07306">
    <property type="entry name" value="Porin3_VDAC"/>
    <property type="match status" value="1"/>
</dbReference>
<evidence type="ECO:0000313" key="3">
    <source>
        <dbReference type="Proteomes" id="UP000631114"/>
    </source>
</evidence>
<accession>A0A835ILQ2</accession>
<dbReference type="PANTHER" id="PTHR11743:SF70">
    <property type="entry name" value="GH26960P-RELATED"/>
    <property type="match status" value="1"/>
</dbReference>
<gene>
    <name evidence="2" type="ORF">IFM89_011016</name>
</gene>
<dbReference type="InterPro" id="IPR027246">
    <property type="entry name" value="Porin_Euk/Tom40"/>
</dbReference>
<dbReference type="AlphaFoldDB" id="A0A835ILQ2"/>
<dbReference type="Proteomes" id="UP000631114">
    <property type="component" value="Unassembled WGS sequence"/>
</dbReference>
<dbReference type="GO" id="GO:0005741">
    <property type="term" value="C:mitochondrial outer membrane"/>
    <property type="evidence" value="ECO:0007669"/>
    <property type="project" value="InterPro"/>
</dbReference>
<name>A0A835ILQ2_9MAGN</name>
<comment type="similarity">
    <text evidence="1">Belongs to the eukaryotic mitochondrial porin (TC 1.B.8.1) family.</text>
</comment>
<reference evidence="2 3" key="1">
    <citation type="submission" date="2020-10" db="EMBL/GenBank/DDBJ databases">
        <title>The Coptis chinensis genome and diversification of protoberbering-type alkaloids.</title>
        <authorList>
            <person name="Wang B."/>
            <person name="Shu S."/>
            <person name="Song C."/>
            <person name="Liu Y."/>
        </authorList>
    </citation>
    <scope>NUCLEOTIDE SEQUENCE [LARGE SCALE GENOMIC DNA]</scope>
    <source>
        <strain evidence="2">HL-2020</strain>
        <tissue evidence="2">Leaf</tissue>
    </source>
</reference>
<dbReference type="GO" id="GO:0008308">
    <property type="term" value="F:voltage-gated monoatomic anion channel activity"/>
    <property type="evidence" value="ECO:0007669"/>
    <property type="project" value="InterPro"/>
</dbReference>
<dbReference type="EMBL" id="JADFTS010000002">
    <property type="protein sequence ID" value="KAF9620281.1"/>
    <property type="molecule type" value="Genomic_DNA"/>
</dbReference>
<dbReference type="PANTHER" id="PTHR11743">
    <property type="entry name" value="VOLTAGE-DEPENDENT ANION-SELECTIVE CHANNEL"/>
    <property type="match status" value="1"/>
</dbReference>
<sequence>MVVAWVKGPSLFSDIGKKTRDLLYKDYRNGYNVSLSTEDSSGSVNTTSVTRVGRDFFAGLNMQMAEGQFIPDIKVDQYSRVFMTLKLNEVGPGMKAIAICSRSRGNIELRWLHDYAAISTRMFYYEDKHPRFNVSCMVGSRVLSFGTDVSFDFMTRDTKCGAGMTLSYKNLTASLTLKDNADSLNASFCHVLSPFTSTVIGADYAHNFLTDEGTVTLGAQHALNSKTMVKARVNYCEAGVAIQHQWCLKVFSTISGEVNLMAMEQVPKLGMAMTLNI</sequence>
<proteinExistence type="inferred from homology"/>
<dbReference type="Gene3D" id="2.40.160.10">
    <property type="entry name" value="Porin"/>
    <property type="match status" value="1"/>
</dbReference>
<dbReference type="OrthoDB" id="7827681at2759"/>
<comment type="caution">
    <text evidence="2">The sequence shown here is derived from an EMBL/GenBank/DDBJ whole genome shotgun (WGS) entry which is preliminary data.</text>
</comment>
<evidence type="ECO:0000256" key="1">
    <source>
        <dbReference type="ARBA" id="ARBA00009624"/>
    </source>
</evidence>
<organism evidence="2 3">
    <name type="scientific">Coptis chinensis</name>
    <dbReference type="NCBI Taxonomy" id="261450"/>
    <lineage>
        <taxon>Eukaryota</taxon>
        <taxon>Viridiplantae</taxon>
        <taxon>Streptophyta</taxon>
        <taxon>Embryophyta</taxon>
        <taxon>Tracheophyta</taxon>
        <taxon>Spermatophyta</taxon>
        <taxon>Magnoliopsida</taxon>
        <taxon>Ranunculales</taxon>
        <taxon>Ranunculaceae</taxon>
        <taxon>Coptidoideae</taxon>
        <taxon>Coptis</taxon>
    </lineage>
</organism>
<dbReference type="InterPro" id="IPR001925">
    <property type="entry name" value="Porin_Euk"/>
</dbReference>
<evidence type="ECO:0000313" key="2">
    <source>
        <dbReference type="EMBL" id="KAF9620281.1"/>
    </source>
</evidence>
<keyword evidence="3" id="KW-1185">Reference proteome</keyword>
<dbReference type="InterPro" id="IPR023614">
    <property type="entry name" value="Porin_dom_sf"/>
</dbReference>
<dbReference type="Pfam" id="PF01459">
    <property type="entry name" value="Porin_3"/>
    <property type="match status" value="1"/>
</dbReference>